<comment type="caution">
    <text evidence="8">The sequence shown here is derived from an EMBL/GenBank/DDBJ whole genome shotgun (WGS) entry which is preliminary data.</text>
</comment>
<dbReference type="Gene3D" id="1.20.1250.20">
    <property type="entry name" value="MFS general substrate transporter like domains"/>
    <property type="match status" value="1"/>
</dbReference>
<feature type="transmembrane region" description="Helical" evidence="6">
    <location>
        <begin position="454"/>
        <end position="477"/>
    </location>
</feature>
<feature type="transmembrane region" description="Helical" evidence="6">
    <location>
        <begin position="148"/>
        <end position="170"/>
    </location>
</feature>
<feature type="transmembrane region" description="Helical" evidence="6">
    <location>
        <begin position="57"/>
        <end position="81"/>
    </location>
</feature>
<evidence type="ECO:0000256" key="2">
    <source>
        <dbReference type="ARBA" id="ARBA00022692"/>
    </source>
</evidence>
<feature type="transmembrane region" description="Helical" evidence="6">
    <location>
        <begin position="125"/>
        <end position="142"/>
    </location>
</feature>
<reference evidence="8" key="1">
    <citation type="submission" date="2021-07" db="EMBL/GenBank/DDBJ databases">
        <title>Genome Resource of American Ginseng Black Spot Pathogen Alternaria panax.</title>
        <authorList>
            <person name="Qiu C."/>
            <person name="Wang W."/>
            <person name="Liu Z."/>
        </authorList>
    </citation>
    <scope>NUCLEOTIDE SEQUENCE</scope>
    <source>
        <strain evidence="8">BNCC115425</strain>
    </source>
</reference>
<evidence type="ECO:0000256" key="3">
    <source>
        <dbReference type="ARBA" id="ARBA00022989"/>
    </source>
</evidence>
<dbReference type="Pfam" id="PF07690">
    <property type="entry name" value="MFS_1"/>
    <property type="match status" value="1"/>
</dbReference>
<evidence type="ECO:0000313" key="8">
    <source>
        <dbReference type="EMBL" id="KAG9195554.1"/>
    </source>
</evidence>
<dbReference type="GO" id="GO:0016020">
    <property type="term" value="C:membrane"/>
    <property type="evidence" value="ECO:0007669"/>
    <property type="project" value="UniProtKB-SubCell"/>
</dbReference>
<proteinExistence type="inferred from homology"/>
<comment type="subcellular location">
    <subcellularLocation>
        <location evidence="1">Membrane</location>
        <topology evidence="1">Multi-pass membrane protein</topology>
    </subcellularLocation>
</comment>
<evidence type="ECO:0000256" key="1">
    <source>
        <dbReference type="ARBA" id="ARBA00004141"/>
    </source>
</evidence>
<sequence length="493" mass="53560">MVLTDEEQPLLRIISHDYESIQQEREGEVGGNDALDFEPLDPEDPRNWSKAYKWGNVFLLALMAFTVTFTCIGVVPVASTIVEDLDGKHSSSANSALLVTIWELGEAAGPLLIAPLSEIFGRYPVFNVCNIGFIAATILAVLSQNSGVFIAARMLTGLCVASNVLNPAIIGDIFESEHRGSVMSLVMLAPLIGGAIGPAISGAIAQTLGWRRMLTIAAGLAILCEVLFLVYFRETYKMAILRRRAAKTMQETGEMPESKSTHEHLAKLWHSMTRPFAVLFGSTVLMLLSLFASVAFSFFYVVSVSLPSILIEKYDFKLAMIGPTFISFSVGSFCSVIVCNFTLDRIYIRLRGPDGAKGKPEYRLPLSIIGAILLPLSVTAYGWIAEYRLPVLLLLASVALMGFSLLLTVVPLSAYVVDACGMYSASAMTGVIVTRCLMGTFLPLTTGPLSDALGYGLGFSILGALSLSLVIIPMSIFRYGEKWRQHSEFTKDS</sequence>
<feature type="transmembrane region" description="Helical" evidence="6">
    <location>
        <begin position="210"/>
        <end position="232"/>
    </location>
</feature>
<dbReference type="PANTHER" id="PTHR23502">
    <property type="entry name" value="MAJOR FACILITATOR SUPERFAMILY"/>
    <property type="match status" value="1"/>
</dbReference>
<dbReference type="PROSITE" id="PS50850">
    <property type="entry name" value="MFS"/>
    <property type="match status" value="1"/>
</dbReference>
<feature type="transmembrane region" description="Helical" evidence="6">
    <location>
        <begin position="182"/>
        <end position="204"/>
    </location>
</feature>
<evidence type="ECO:0000256" key="6">
    <source>
        <dbReference type="SAM" id="Phobius"/>
    </source>
</evidence>
<dbReference type="PANTHER" id="PTHR23502:SF163">
    <property type="entry name" value="MAJOR FACILITATOR SUPERFAMILY (MFS) PROFILE DOMAIN-CONTAINING PROTEIN"/>
    <property type="match status" value="1"/>
</dbReference>
<keyword evidence="9" id="KW-1185">Reference proteome</keyword>
<feature type="transmembrane region" description="Helical" evidence="6">
    <location>
        <begin position="276"/>
        <end position="300"/>
    </location>
</feature>
<dbReference type="Proteomes" id="UP001199106">
    <property type="component" value="Unassembled WGS sequence"/>
</dbReference>
<feature type="transmembrane region" description="Helical" evidence="6">
    <location>
        <begin position="93"/>
        <end position="113"/>
    </location>
</feature>
<dbReference type="SUPFAM" id="SSF103473">
    <property type="entry name" value="MFS general substrate transporter"/>
    <property type="match status" value="1"/>
</dbReference>
<feature type="domain" description="Major facilitator superfamily (MFS) profile" evidence="7">
    <location>
        <begin position="57"/>
        <end position="481"/>
    </location>
</feature>
<dbReference type="AlphaFoldDB" id="A0AAD4IJB0"/>
<gene>
    <name evidence="8" type="ORF">G6011_00675</name>
</gene>
<dbReference type="EMBL" id="JAANER010000001">
    <property type="protein sequence ID" value="KAG9195554.1"/>
    <property type="molecule type" value="Genomic_DNA"/>
</dbReference>
<dbReference type="InterPro" id="IPR011701">
    <property type="entry name" value="MFS"/>
</dbReference>
<name>A0AAD4IJB0_9PLEO</name>
<keyword evidence="3 6" id="KW-1133">Transmembrane helix</keyword>
<evidence type="ECO:0000256" key="4">
    <source>
        <dbReference type="ARBA" id="ARBA00023136"/>
    </source>
</evidence>
<evidence type="ECO:0000259" key="7">
    <source>
        <dbReference type="PROSITE" id="PS50850"/>
    </source>
</evidence>
<keyword evidence="4 6" id="KW-0472">Membrane</keyword>
<dbReference type="InterPro" id="IPR020846">
    <property type="entry name" value="MFS_dom"/>
</dbReference>
<feature type="transmembrane region" description="Helical" evidence="6">
    <location>
        <begin position="364"/>
        <end position="384"/>
    </location>
</feature>
<dbReference type="GO" id="GO:0022857">
    <property type="term" value="F:transmembrane transporter activity"/>
    <property type="evidence" value="ECO:0007669"/>
    <property type="project" value="InterPro"/>
</dbReference>
<protein>
    <recommendedName>
        <fullName evidence="7">Major facilitator superfamily (MFS) profile domain-containing protein</fullName>
    </recommendedName>
</protein>
<accession>A0AAD4IJB0</accession>
<comment type="similarity">
    <text evidence="5">Belongs to the major facilitator superfamily. CAR1 family.</text>
</comment>
<keyword evidence="2 6" id="KW-0812">Transmembrane</keyword>
<evidence type="ECO:0000313" key="9">
    <source>
        <dbReference type="Proteomes" id="UP001199106"/>
    </source>
</evidence>
<feature type="transmembrane region" description="Helical" evidence="6">
    <location>
        <begin position="390"/>
        <end position="410"/>
    </location>
</feature>
<dbReference type="FunFam" id="1.20.1250.20:FF:000509">
    <property type="entry name" value="MFS general substrate transporter"/>
    <property type="match status" value="1"/>
</dbReference>
<organism evidence="8 9">
    <name type="scientific">Alternaria panax</name>
    <dbReference type="NCBI Taxonomy" id="48097"/>
    <lineage>
        <taxon>Eukaryota</taxon>
        <taxon>Fungi</taxon>
        <taxon>Dikarya</taxon>
        <taxon>Ascomycota</taxon>
        <taxon>Pezizomycotina</taxon>
        <taxon>Dothideomycetes</taxon>
        <taxon>Pleosporomycetidae</taxon>
        <taxon>Pleosporales</taxon>
        <taxon>Pleosporineae</taxon>
        <taxon>Pleosporaceae</taxon>
        <taxon>Alternaria</taxon>
        <taxon>Alternaria sect. Panax</taxon>
    </lineage>
</organism>
<feature type="transmembrane region" description="Helical" evidence="6">
    <location>
        <begin position="320"/>
        <end position="343"/>
    </location>
</feature>
<evidence type="ECO:0000256" key="5">
    <source>
        <dbReference type="ARBA" id="ARBA00038347"/>
    </source>
</evidence>
<dbReference type="InterPro" id="IPR036259">
    <property type="entry name" value="MFS_trans_sf"/>
</dbReference>
<feature type="transmembrane region" description="Helical" evidence="6">
    <location>
        <begin position="422"/>
        <end position="442"/>
    </location>
</feature>